<accession>A0A8S0UXW3</accession>
<dbReference type="OrthoDB" id="271386at2759"/>
<sequence>MFKDYNSKIKVEVSLFINQSLHHNRRRKFLIPPRHTQFSSNGTKRERRDPWVSEDGGPPKVTLQTSMGSFTVEMYYDHAPKTCRNFIELAHRGYYDNVKFHRIIKISLFI</sequence>
<evidence type="ECO:0000259" key="6">
    <source>
        <dbReference type="Pfam" id="PF00160"/>
    </source>
</evidence>
<organism evidence="7 8">
    <name type="scientific">Olea europaea subsp. europaea</name>
    <dbReference type="NCBI Taxonomy" id="158383"/>
    <lineage>
        <taxon>Eukaryota</taxon>
        <taxon>Viridiplantae</taxon>
        <taxon>Streptophyta</taxon>
        <taxon>Embryophyta</taxon>
        <taxon>Tracheophyta</taxon>
        <taxon>Spermatophyta</taxon>
        <taxon>Magnoliopsida</taxon>
        <taxon>eudicotyledons</taxon>
        <taxon>Gunneridae</taxon>
        <taxon>Pentapetalae</taxon>
        <taxon>asterids</taxon>
        <taxon>lamiids</taxon>
        <taxon>Lamiales</taxon>
        <taxon>Oleaceae</taxon>
        <taxon>Oleeae</taxon>
        <taxon>Olea</taxon>
    </lineage>
</organism>
<dbReference type="Gramene" id="OE9A036486T1">
    <property type="protein sequence ID" value="OE9A036486C1"/>
    <property type="gene ID" value="OE9A036486"/>
</dbReference>
<evidence type="ECO:0000256" key="2">
    <source>
        <dbReference type="ARBA" id="ARBA00023110"/>
    </source>
</evidence>
<evidence type="ECO:0000313" key="8">
    <source>
        <dbReference type="Proteomes" id="UP000594638"/>
    </source>
</evidence>
<dbReference type="GO" id="GO:0003755">
    <property type="term" value="F:peptidyl-prolyl cis-trans isomerase activity"/>
    <property type="evidence" value="ECO:0007669"/>
    <property type="project" value="UniProtKB-KW"/>
</dbReference>
<evidence type="ECO:0000256" key="5">
    <source>
        <dbReference type="SAM" id="MobiDB-lite"/>
    </source>
</evidence>
<dbReference type="GO" id="GO:0071013">
    <property type="term" value="C:catalytic step 2 spliceosome"/>
    <property type="evidence" value="ECO:0007669"/>
    <property type="project" value="TreeGrafter"/>
</dbReference>
<evidence type="ECO:0000256" key="3">
    <source>
        <dbReference type="ARBA" id="ARBA00023186"/>
    </source>
</evidence>
<gene>
    <name evidence="7" type="ORF">OLEA9_A036486</name>
</gene>
<evidence type="ECO:0000256" key="1">
    <source>
        <dbReference type="ARBA" id="ARBA00013194"/>
    </source>
</evidence>
<dbReference type="InterPro" id="IPR044666">
    <property type="entry name" value="Cyclophilin_A-like"/>
</dbReference>
<dbReference type="EC" id="5.2.1.8" evidence="1"/>
<dbReference type="Gene3D" id="2.40.100.10">
    <property type="entry name" value="Cyclophilin-like"/>
    <property type="match status" value="1"/>
</dbReference>
<evidence type="ECO:0000256" key="4">
    <source>
        <dbReference type="ARBA" id="ARBA00023235"/>
    </source>
</evidence>
<dbReference type="SUPFAM" id="SSF50891">
    <property type="entry name" value="Cyclophilin-like"/>
    <property type="match status" value="1"/>
</dbReference>
<name>A0A8S0UXW3_OLEEU</name>
<dbReference type="EMBL" id="CACTIH010009085">
    <property type="protein sequence ID" value="CAA3023204.1"/>
    <property type="molecule type" value="Genomic_DNA"/>
</dbReference>
<feature type="region of interest" description="Disordered" evidence="5">
    <location>
        <begin position="32"/>
        <end position="62"/>
    </location>
</feature>
<dbReference type="InterPro" id="IPR002130">
    <property type="entry name" value="Cyclophilin-type_PPIase_dom"/>
</dbReference>
<dbReference type="PANTHER" id="PTHR45625:SF4">
    <property type="entry name" value="PEPTIDYLPROLYL ISOMERASE DOMAIN AND WD REPEAT-CONTAINING PROTEIN 1"/>
    <property type="match status" value="1"/>
</dbReference>
<dbReference type="Proteomes" id="UP000594638">
    <property type="component" value="Unassembled WGS sequence"/>
</dbReference>
<keyword evidence="2" id="KW-0697">Rotamase</keyword>
<protein>
    <recommendedName>
        <fullName evidence="1">peptidylprolyl isomerase</fullName>
        <ecNumber evidence="1">5.2.1.8</ecNumber>
    </recommendedName>
</protein>
<comment type="caution">
    <text evidence="7">The sequence shown here is derived from an EMBL/GenBank/DDBJ whole genome shotgun (WGS) entry which is preliminary data.</text>
</comment>
<dbReference type="AlphaFoldDB" id="A0A8S0UXW3"/>
<dbReference type="PANTHER" id="PTHR45625">
    <property type="entry name" value="PEPTIDYL-PROLYL CIS-TRANS ISOMERASE-RELATED"/>
    <property type="match status" value="1"/>
</dbReference>
<proteinExistence type="predicted"/>
<keyword evidence="3" id="KW-0143">Chaperone</keyword>
<dbReference type="InterPro" id="IPR029000">
    <property type="entry name" value="Cyclophilin-like_dom_sf"/>
</dbReference>
<feature type="domain" description="PPIase cyclophilin-type" evidence="6">
    <location>
        <begin position="61"/>
        <end position="105"/>
    </location>
</feature>
<dbReference type="Pfam" id="PF00160">
    <property type="entry name" value="Pro_isomerase"/>
    <property type="match status" value="1"/>
</dbReference>
<evidence type="ECO:0000313" key="7">
    <source>
        <dbReference type="EMBL" id="CAA3023204.1"/>
    </source>
</evidence>
<keyword evidence="4 7" id="KW-0413">Isomerase</keyword>
<keyword evidence="8" id="KW-1185">Reference proteome</keyword>
<reference evidence="7 8" key="1">
    <citation type="submission" date="2019-12" db="EMBL/GenBank/DDBJ databases">
        <authorList>
            <person name="Alioto T."/>
            <person name="Alioto T."/>
            <person name="Gomez Garrido J."/>
        </authorList>
    </citation>
    <scope>NUCLEOTIDE SEQUENCE [LARGE SCALE GENOMIC DNA]</scope>
</reference>